<accession>A0A2H0V9H7</accession>
<proteinExistence type="predicted"/>
<dbReference type="Proteomes" id="UP000229972">
    <property type="component" value="Unassembled WGS sequence"/>
</dbReference>
<feature type="non-terminal residue" evidence="1">
    <location>
        <position position="230"/>
    </location>
</feature>
<dbReference type="GO" id="GO:0032259">
    <property type="term" value="P:methylation"/>
    <property type="evidence" value="ECO:0007669"/>
    <property type="project" value="UniProtKB-KW"/>
</dbReference>
<dbReference type="GO" id="GO:0008168">
    <property type="term" value="F:methyltransferase activity"/>
    <property type="evidence" value="ECO:0007669"/>
    <property type="project" value="UniProtKB-KW"/>
</dbReference>
<gene>
    <name evidence="1" type="ORF">COT93_00760</name>
</gene>
<dbReference type="NCBIfam" id="TIGR04325">
    <property type="entry name" value="MTase_LIC12133"/>
    <property type="match status" value="1"/>
</dbReference>
<dbReference type="EMBL" id="PFAL01000010">
    <property type="protein sequence ID" value="PIR95756.1"/>
    <property type="molecule type" value="Genomic_DNA"/>
</dbReference>
<dbReference type="AlphaFoldDB" id="A0A2H0V9H7"/>
<sequence>MNSRIKKIIKRLSPPVLLDFYLQFIHRYGFMGAYKNWDEAKNISSGYDSDIILNKTKEALLKVKNGEAVYERDSVLFDKIQYSWPLLASLLYIASVNGNCLNLLDFGGSLGSSYYQNRNFLNSLDRLSWNIVEQKAVAEYGRQNFIDEHLKFYSTLDECFAENSPVVAVLSGSLQYMSDPYKILDELFKKKIVFILIDRLVINHNKDFITVQNVSPNIYKASYPLWIFKE</sequence>
<keyword evidence="1" id="KW-0489">Methyltransferase</keyword>
<evidence type="ECO:0000313" key="2">
    <source>
        <dbReference type="Proteomes" id="UP000229972"/>
    </source>
</evidence>
<dbReference type="InterPro" id="IPR027612">
    <property type="entry name" value="Put_MTase_LIC12133"/>
</dbReference>
<evidence type="ECO:0000313" key="1">
    <source>
        <dbReference type="EMBL" id="PIR95756.1"/>
    </source>
</evidence>
<reference evidence="2" key="1">
    <citation type="submission" date="2017-09" db="EMBL/GenBank/DDBJ databases">
        <title>Depth-based differentiation of microbial function through sediment-hosted aquifers and enrichment of novel symbionts in the deep terrestrial subsurface.</title>
        <authorList>
            <person name="Probst A.J."/>
            <person name="Ladd B."/>
            <person name="Jarett J.K."/>
            <person name="Geller-Mcgrath D.E."/>
            <person name="Sieber C.M.K."/>
            <person name="Emerson J.B."/>
            <person name="Anantharaman K."/>
            <person name="Thomas B.C."/>
            <person name="Malmstrom R."/>
            <person name="Stieglmeier M."/>
            <person name="Klingl A."/>
            <person name="Woyke T."/>
            <person name="Ryan C.M."/>
            <person name="Banfield J.F."/>
        </authorList>
    </citation>
    <scope>NUCLEOTIDE SEQUENCE [LARGE SCALE GENOMIC DNA]</scope>
</reference>
<comment type="caution">
    <text evidence="1">The sequence shown here is derived from an EMBL/GenBank/DDBJ whole genome shotgun (WGS) entry which is preliminary data.</text>
</comment>
<organism evidence="1 2">
    <name type="scientific">Candidatus Falkowbacteria bacterium CG10_big_fil_rev_8_21_14_0_10_37_18</name>
    <dbReference type="NCBI Taxonomy" id="1974562"/>
    <lineage>
        <taxon>Bacteria</taxon>
        <taxon>Candidatus Falkowiibacteriota</taxon>
    </lineage>
</organism>
<protein>
    <submittedName>
        <fullName evidence="1">Methyltransferase, TIGR04325 family</fullName>
    </submittedName>
</protein>
<keyword evidence="1" id="KW-0808">Transferase</keyword>
<name>A0A2H0V9H7_9BACT</name>